<feature type="domain" description="NACHT" evidence="2">
    <location>
        <begin position="28"/>
        <end position="52"/>
    </location>
</feature>
<keyword evidence="1" id="KW-0677">Repeat</keyword>
<reference evidence="3" key="1">
    <citation type="journal article" date="2023" name="Mol. Phylogenet. Evol.">
        <title>Genome-scale phylogeny and comparative genomics of the fungal order Sordariales.</title>
        <authorList>
            <person name="Hensen N."/>
            <person name="Bonometti L."/>
            <person name="Westerberg I."/>
            <person name="Brannstrom I.O."/>
            <person name="Guillou S."/>
            <person name="Cros-Aarteil S."/>
            <person name="Calhoun S."/>
            <person name="Haridas S."/>
            <person name="Kuo A."/>
            <person name="Mondo S."/>
            <person name="Pangilinan J."/>
            <person name="Riley R."/>
            <person name="LaButti K."/>
            <person name="Andreopoulos B."/>
            <person name="Lipzen A."/>
            <person name="Chen C."/>
            <person name="Yan M."/>
            <person name="Daum C."/>
            <person name="Ng V."/>
            <person name="Clum A."/>
            <person name="Steindorff A."/>
            <person name="Ohm R.A."/>
            <person name="Martin F."/>
            <person name="Silar P."/>
            <person name="Natvig D.O."/>
            <person name="Lalanne C."/>
            <person name="Gautier V."/>
            <person name="Ament-Velasquez S.L."/>
            <person name="Kruys A."/>
            <person name="Hutchinson M.I."/>
            <person name="Powell A.J."/>
            <person name="Barry K."/>
            <person name="Miller A.N."/>
            <person name="Grigoriev I.V."/>
            <person name="Debuchy R."/>
            <person name="Gladieux P."/>
            <person name="Hiltunen Thoren M."/>
            <person name="Johannesson H."/>
        </authorList>
    </citation>
    <scope>NUCLEOTIDE SEQUENCE</scope>
    <source>
        <strain evidence="3">PSN309</strain>
    </source>
</reference>
<protein>
    <recommendedName>
        <fullName evidence="2">NACHT domain-containing protein</fullName>
    </recommendedName>
</protein>
<comment type="caution">
    <text evidence="3">The sequence shown here is derived from an EMBL/GenBank/DDBJ whole genome shotgun (WGS) entry which is preliminary data.</text>
</comment>
<dbReference type="InterPro" id="IPR007111">
    <property type="entry name" value="NACHT_NTPase"/>
</dbReference>
<organism evidence="3 4">
    <name type="scientific">Podospora australis</name>
    <dbReference type="NCBI Taxonomy" id="1536484"/>
    <lineage>
        <taxon>Eukaryota</taxon>
        <taxon>Fungi</taxon>
        <taxon>Dikarya</taxon>
        <taxon>Ascomycota</taxon>
        <taxon>Pezizomycotina</taxon>
        <taxon>Sordariomycetes</taxon>
        <taxon>Sordariomycetidae</taxon>
        <taxon>Sordariales</taxon>
        <taxon>Podosporaceae</taxon>
        <taxon>Podospora</taxon>
    </lineage>
</organism>
<dbReference type="PROSITE" id="PS50837">
    <property type="entry name" value="NACHT"/>
    <property type="match status" value="1"/>
</dbReference>
<reference evidence="3" key="2">
    <citation type="submission" date="2023-05" db="EMBL/GenBank/DDBJ databases">
        <authorList>
            <consortium name="Lawrence Berkeley National Laboratory"/>
            <person name="Steindorff A."/>
            <person name="Hensen N."/>
            <person name="Bonometti L."/>
            <person name="Westerberg I."/>
            <person name="Brannstrom I.O."/>
            <person name="Guillou S."/>
            <person name="Cros-Aarteil S."/>
            <person name="Calhoun S."/>
            <person name="Haridas S."/>
            <person name="Kuo A."/>
            <person name="Mondo S."/>
            <person name="Pangilinan J."/>
            <person name="Riley R."/>
            <person name="Labutti K."/>
            <person name="Andreopoulos B."/>
            <person name="Lipzen A."/>
            <person name="Chen C."/>
            <person name="Yanf M."/>
            <person name="Daum C."/>
            <person name="Ng V."/>
            <person name="Clum A."/>
            <person name="Ohm R."/>
            <person name="Martin F."/>
            <person name="Silar P."/>
            <person name="Natvig D."/>
            <person name="Lalanne C."/>
            <person name="Gautier V."/>
            <person name="Ament-Velasquez S.L."/>
            <person name="Kruys A."/>
            <person name="Hutchinson M.I."/>
            <person name="Powell A.J."/>
            <person name="Barry K."/>
            <person name="Miller A.N."/>
            <person name="Grigoriev I.V."/>
            <person name="Debuchy R."/>
            <person name="Gladieux P."/>
            <person name="Thoren M.H."/>
            <person name="Johannesson H."/>
        </authorList>
    </citation>
    <scope>NUCLEOTIDE SEQUENCE</scope>
    <source>
        <strain evidence="3">PSN309</strain>
    </source>
</reference>
<sequence length="52" mass="5976">KGGLLAGAYRWVFDTPDFRRWHDQSESRLIWIKGDPGKGKTMLLCGIINELE</sequence>
<dbReference type="Pfam" id="PF24883">
    <property type="entry name" value="NPHP3_N"/>
    <property type="match status" value="1"/>
</dbReference>
<name>A0AAN6WKV0_9PEZI</name>
<gene>
    <name evidence="3" type="ORF">QBC35DRAFT_365076</name>
</gene>
<dbReference type="EMBL" id="MU864872">
    <property type="protein sequence ID" value="KAK4181982.1"/>
    <property type="molecule type" value="Genomic_DNA"/>
</dbReference>
<evidence type="ECO:0000313" key="3">
    <source>
        <dbReference type="EMBL" id="KAK4181982.1"/>
    </source>
</evidence>
<keyword evidence="4" id="KW-1185">Reference proteome</keyword>
<evidence type="ECO:0000259" key="2">
    <source>
        <dbReference type="PROSITE" id="PS50837"/>
    </source>
</evidence>
<dbReference type="InterPro" id="IPR056884">
    <property type="entry name" value="NPHP3-like_N"/>
</dbReference>
<dbReference type="Proteomes" id="UP001302126">
    <property type="component" value="Unassembled WGS sequence"/>
</dbReference>
<evidence type="ECO:0000313" key="4">
    <source>
        <dbReference type="Proteomes" id="UP001302126"/>
    </source>
</evidence>
<feature type="non-terminal residue" evidence="3">
    <location>
        <position position="52"/>
    </location>
</feature>
<evidence type="ECO:0000256" key="1">
    <source>
        <dbReference type="ARBA" id="ARBA00022737"/>
    </source>
</evidence>
<accession>A0AAN6WKV0</accession>
<feature type="non-terminal residue" evidence="3">
    <location>
        <position position="1"/>
    </location>
</feature>
<dbReference type="AlphaFoldDB" id="A0AAN6WKV0"/>
<proteinExistence type="predicted"/>